<dbReference type="InterPro" id="IPR000157">
    <property type="entry name" value="TIR_dom"/>
</dbReference>
<evidence type="ECO:0000256" key="6">
    <source>
        <dbReference type="ARBA" id="ARBA00023027"/>
    </source>
</evidence>
<keyword evidence="4" id="KW-0378">Hydrolase</keyword>
<keyword evidence="11" id="KW-1185">Reference proteome</keyword>
<comment type="caution">
    <text evidence="10">The sequence shown here is derived from an EMBL/GenBank/DDBJ whole genome shotgun (WGS) entry which is preliminary data.</text>
</comment>
<evidence type="ECO:0000313" key="10">
    <source>
        <dbReference type="EMBL" id="CAA7041058.1"/>
    </source>
</evidence>
<dbReference type="PROSITE" id="PS50104">
    <property type="entry name" value="TIR"/>
    <property type="match status" value="1"/>
</dbReference>
<dbReference type="Gene3D" id="1.10.8.430">
    <property type="entry name" value="Helical domain of apoptotic protease-activating factors"/>
    <property type="match status" value="1"/>
</dbReference>
<proteinExistence type="predicted"/>
<dbReference type="GO" id="GO:0007165">
    <property type="term" value="P:signal transduction"/>
    <property type="evidence" value="ECO:0007669"/>
    <property type="project" value="InterPro"/>
</dbReference>
<keyword evidence="6" id="KW-0520">NAD</keyword>
<dbReference type="PRINTS" id="PR00364">
    <property type="entry name" value="DISEASERSIST"/>
</dbReference>
<dbReference type="Gene3D" id="3.40.50.300">
    <property type="entry name" value="P-loop containing nucleotide triphosphate hydrolases"/>
    <property type="match status" value="1"/>
</dbReference>
<accession>A0A6D2JCL3</accession>
<evidence type="ECO:0000256" key="1">
    <source>
        <dbReference type="ARBA" id="ARBA00011982"/>
    </source>
</evidence>
<dbReference type="Pfam" id="PF23282">
    <property type="entry name" value="WHD_ROQ1"/>
    <property type="match status" value="1"/>
</dbReference>
<dbReference type="EMBL" id="CACVBM020001240">
    <property type="protein sequence ID" value="CAA7041058.1"/>
    <property type="molecule type" value="Genomic_DNA"/>
</dbReference>
<dbReference type="InterPro" id="IPR058192">
    <property type="entry name" value="WHD_ROQ1-like"/>
</dbReference>
<sequence length="632" mass="71742">MPPSSFSLVSRYDVFPSFRGPDVRRTFLSHLFGEFERKGIKIFKDNQMKRGKSISPELKQAIRESRIYIIILSENYASSSWTLKELDEILYCSKTYGKTILTIFYDVDPTHVRKQSGEFGRAFQKTCKTKTEQQKQRWRQSLTDVANILGEHSHKWHSEANMLSKIATDVSNELSFTESRDFEDLVGIEAHITEMDSLLCLESDETRIVGIWGPLGIGKTTIARAIYNRISRNFQRSLFMKNVKKSYRSGDANSYTLKLRLQRKFLSKILDHKNMEVTHLGAATSLANGTHWFGKGSRIIVTTDNKHLLEAHKIQHIYEVKFPSEDEALKIFSQSAFAQNAPPEGYMKLAVQVTELTGYLPLGLCVLGKALCGKSASKWKDELPRIKTSLNGDIEQVLIAGYNGLDDKDKGIFLHIACLFEGIGVDCVLQFLAKSGLDIKYGLGVLVERALISILSDKIIIMHRFLRQMGREIVRKHSIHLSWRCRFLMAARNIYDALVADNTGTGTVLGILLGTLKVSLASDKALIEMHDHQSPRLYGVSLEKVRPLHLKPHKLAFTYSCLYEMHAFLFRPEHNVKNDMQGGILGKLWNRMKVYVFAMLGLLMHGVFYIMSMFPPAFANIVASVLETQEES</sequence>
<dbReference type="PANTHER" id="PTHR11017">
    <property type="entry name" value="LEUCINE-RICH REPEAT-CONTAINING PROTEIN"/>
    <property type="match status" value="1"/>
</dbReference>
<keyword evidence="5" id="KW-0611">Plant defense</keyword>
<dbReference type="OrthoDB" id="1044955at2759"/>
<dbReference type="GO" id="GO:0061809">
    <property type="term" value="F:NAD+ nucleosidase activity, cyclic ADP-ribose generating"/>
    <property type="evidence" value="ECO:0007669"/>
    <property type="project" value="UniProtKB-EC"/>
</dbReference>
<evidence type="ECO:0000256" key="2">
    <source>
        <dbReference type="ARBA" id="ARBA00022614"/>
    </source>
</evidence>
<dbReference type="InterPro" id="IPR036390">
    <property type="entry name" value="WH_DNA-bd_sf"/>
</dbReference>
<evidence type="ECO:0000313" key="11">
    <source>
        <dbReference type="Proteomes" id="UP000467841"/>
    </source>
</evidence>
<evidence type="ECO:0000256" key="5">
    <source>
        <dbReference type="ARBA" id="ARBA00022821"/>
    </source>
</evidence>
<protein>
    <recommendedName>
        <fullName evidence="1">ADP-ribosyl cyclase/cyclic ADP-ribose hydrolase</fullName>
        <ecNumber evidence="1">3.2.2.6</ecNumber>
    </recommendedName>
</protein>
<keyword evidence="8" id="KW-1133">Transmembrane helix</keyword>
<keyword evidence="8" id="KW-0472">Membrane</keyword>
<organism evidence="10 11">
    <name type="scientific">Microthlaspi erraticum</name>
    <dbReference type="NCBI Taxonomy" id="1685480"/>
    <lineage>
        <taxon>Eukaryota</taxon>
        <taxon>Viridiplantae</taxon>
        <taxon>Streptophyta</taxon>
        <taxon>Embryophyta</taxon>
        <taxon>Tracheophyta</taxon>
        <taxon>Spermatophyta</taxon>
        <taxon>Magnoliopsida</taxon>
        <taxon>eudicotyledons</taxon>
        <taxon>Gunneridae</taxon>
        <taxon>Pentapetalae</taxon>
        <taxon>rosids</taxon>
        <taxon>malvids</taxon>
        <taxon>Brassicales</taxon>
        <taxon>Brassicaceae</taxon>
        <taxon>Coluteocarpeae</taxon>
        <taxon>Microthlaspi</taxon>
    </lineage>
</organism>
<dbReference type="EC" id="3.2.2.6" evidence="1"/>
<dbReference type="InterPro" id="IPR027417">
    <property type="entry name" value="P-loop_NTPase"/>
</dbReference>
<comment type="catalytic activity">
    <reaction evidence="7">
        <text>NAD(+) + H2O = ADP-D-ribose + nicotinamide + H(+)</text>
        <dbReference type="Rhea" id="RHEA:16301"/>
        <dbReference type="ChEBI" id="CHEBI:15377"/>
        <dbReference type="ChEBI" id="CHEBI:15378"/>
        <dbReference type="ChEBI" id="CHEBI:17154"/>
        <dbReference type="ChEBI" id="CHEBI:57540"/>
        <dbReference type="ChEBI" id="CHEBI:57967"/>
        <dbReference type="EC" id="3.2.2.6"/>
    </reaction>
    <physiologicalReaction direction="left-to-right" evidence="7">
        <dbReference type="Rhea" id="RHEA:16302"/>
    </physiologicalReaction>
</comment>
<evidence type="ECO:0000256" key="4">
    <source>
        <dbReference type="ARBA" id="ARBA00022801"/>
    </source>
</evidence>
<dbReference type="AlphaFoldDB" id="A0A6D2JCL3"/>
<name>A0A6D2JCL3_9BRAS</name>
<dbReference type="InterPro" id="IPR044974">
    <property type="entry name" value="Disease_R_plants"/>
</dbReference>
<gene>
    <name evidence="10" type="ORF">MERR_LOCUS28293</name>
</gene>
<dbReference type="Pfam" id="PF00931">
    <property type="entry name" value="NB-ARC"/>
    <property type="match status" value="1"/>
</dbReference>
<dbReference type="PANTHER" id="PTHR11017:SF420">
    <property type="entry name" value="TIR DOMAIN-CONTAINING PROTEIN"/>
    <property type="match status" value="1"/>
</dbReference>
<dbReference type="InterPro" id="IPR042197">
    <property type="entry name" value="Apaf_helical"/>
</dbReference>
<dbReference type="Gene3D" id="3.40.50.10140">
    <property type="entry name" value="Toll/interleukin-1 receptor homology (TIR) domain"/>
    <property type="match status" value="1"/>
</dbReference>
<dbReference type="Pfam" id="PF01582">
    <property type="entry name" value="TIR"/>
    <property type="match status" value="1"/>
</dbReference>
<feature type="transmembrane region" description="Helical" evidence="8">
    <location>
        <begin position="594"/>
        <end position="614"/>
    </location>
</feature>
<dbReference type="SUPFAM" id="SSF52540">
    <property type="entry name" value="P-loop containing nucleoside triphosphate hydrolases"/>
    <property type="match status" value="1"/>
</dbReference>
<keyword evidence="2" id="KW-0433">Leucine-rich repeat</keyword>
<evidence type="ECO:0000259" key="9">
    <source>
        <dbReference type="PROSITE" id="PS50104"/>
    </source>
</evidence>
<feature type="domain" description="TIR" evidence="9">
    <location>
        <begin position="10"/>
        <end position="174"/>
    </location>
</feature>
<dbReference type="Proteomes" id="UP000467841">
    <property type="component" value="Unassembled WGS sequence"/>
</dbReference>
<evidence type="ECO:0000256" key="3">
    <source>
        <dbReference type="ARBA" id="ARBA00022737"/>
    </source>
</evidence>
<dbReference type="InterPro" id="IPR002182">
    <property type="entry name" value="NB-ARC"/>
</dbReference>
<dbReference type="SUPFAM" id="SSF46785">
    <property type="entry name" value="Winged helix' DNA-binding domain"/>
    <property type="match status" value="1"/>
</dbReference>
<dbReference type="FunFam" id="1.10.8.430:FF:000002">
    <property type="entry name" value="Disease resistance protein (TIR-NBS-LRR class)"/>
    <property type="match status" value="1"/>
</dbReference>
<evidence type="ECO:0000256" key="7">
    <source>
        <dbReference type="ARBA" id="ARBA00047304"/>
    </source>
</evidence>
<reference evidence="10" key="1">
    <citation type="submission" date="2020-01" db="EMBL/GenBank/DDBJ databases">
        <authorList>
            <person name="Mishra B."/>
        </authorList>
    </citation>
    <scope>NUCLEOTIDE SEQUENCE [LARGE SCALE GENOMIC DNA]</scope>
</reference>
<dbReference type="GO" id="GO:0006952">
    <property type="term" value="P:defense response"/>
    <property type="evidence" value="ECO:0007669"/>
    <property type="project" value="UniProtKB-KW"/>
</dbReference>
<dbReference type="InterPro" id="IPR035897">
    <property type="entry name" value="Toll_tir_struct_dom_sf"/>
</dbReference>
<dbReference type="SUPFAM" id="SSF52200">
    <property type="entry name" value="Toll/Interleukin receptor TIR domain"/>
    <property type="match status" value="1"/>
</dbReference>
<dbReference type="SMART" id="SM00255">
    <property type="entry name" value="TIR"/>
    <property type="match status" value="1"/>
</dbReference>
<dbReference type="FunFam" id="3.40.50.10140:FF:000007">
    <property type="entry name" value="Disease resistance protein (TIR-NBS-LRR class)"/>
    <property type="match status" value="1"/>
</dbReference>
<evidence type="ECO:0000256" key="8">
    <source>
        <dbReference type="SAM" id="Phobius"/>
    </source>
</evidence>
<dbReference type="GO" id="GO:0043531">
    <property type="term" value="F:ADP binding"/>
    <property type="evidence" value="ECO:0007669"/>
    <property type="project" value="InterPro"/>
</dbReference>
<keyword evidence="3" id="KW-0677">Repeat</keyword>
<keyword evidence="8" id="KW-0812">Transmembrane</keyword>